<evidence type="ECO:0000256" key="1">
    <source>
        <dbReference type="SAM" id="Phobius"/>
    </source>
</evidence>
<organism evidence="2 3">
    <name type="scientific">Trypanosoma brucei brucei (strain 927/4 GUTat10.1)</name>
    <dbReference type="NCBI Taxonomy" id="185431"/>
    <lineage>
        <taxon>Eukaryota</taxon>
        <taxon>Discoba</taxon>
        <taxon>Euglenozoa</taxon>
        <taxon>Kinetoplastea</taxon>
        <taxon>Metakinetoplastina</taxon>
        <taxon>Trypanosomatida</taxon>
        <taxon>Trypanosomatidae</taxon>
        <taxon>Trypanosoma</taxon>
    </lineage>
</organism>
<name>Q382W8_TRYB2</name>
<keyword evidence="3" id="KW-1185">Reference proteome</keyword>
<sequence length="169" mass="20122">MSPIFLSLLKKNLYLFDLVLFSSLYIYIYINETTFVFLNFFTITAQASESSPKTAGKEHQLVRFLMKNINIACGYQTCRCLHALKKKVSFCIFEKKNKEGKGKIHIYINMNAKRKLIDKERGVTRASFKCFSFSFYQYYFIYLFSVLFFFYLFFYPFHVTLFPLVETNE</sequence>
<dbReference type="KEGG" id="tbr:Tb11.v4.0002"/>
<accession>Q382W8</accession>
<keyword evidence="1" id="KW-0472">Membrane</keyword>
<proteinExistence type="predicted"/>
<dbReference type="PaxDb" id="5691-EAN80163"/>
<protein>
    <submittedName>
        <fullName evidence="2">Uncharacterized protein</fullName>
    </submittedName>
</protein>
<keyword evidence="1" id="KW-1133">Transmembrane helix</keyword>
<feature type="transmembrane region" description="Helical" evidence="1">
    <location>
        <begin position="12"/>
        <end position="30"/>
    </location>
</feature>
<evidence type="ECO:0000313" key="2">
    <source>
        <dbReference type="EMBL" id="EAN80163.1"/>
    </source>
</evidence>
<dbReference type="VEuPathDB" id="TriTrypDB:Tb927.11.12130"/>
<dbReference type="EMBL" id="CH464491">
    <property type="protein sequence ID" value="EAN80163.1"/>
    <property type="molecule type" value="Genomic_DNA"/>
</dbReference>
<keyword evidence="1" id="KW-0812">Transmembrane</keyword>
<dbReference type="RefSeq" id="XP_829275.1">
    <property type="nucleotide sequence ID" value="XM_824182.1"/>
</dbReference>
<dbReference type="InParanoid" id="Q382W8"/>
<reference evidence="2 3" key="2">
    <citation type="journal article" date="2005" name="Science">
        <title>The genome of the African trypanosome Trypanosoma brucei.</title>
        <authorList>
            <person name="Berriman M."/>
            <person name="Ghedin E."/>
            <person name="Hertz-Fowler C."/>
            <person name="Blandin G."/>
            <person name="Renauld H."/>
            <person name="Bartholomeu D.C."/>
            <person name="Lennard N.J."/>
            <person name="Caler E."/>
            <person name="Hamlin N.E."/>
            <person name="Haas B."/>
            <person name="Bohme U."/>
            <person name="Hannick L."/>
            <person name="Aslett M.A."/>
            <person name="Shallom J."/>
            <person name="Marcello L."/>
            <person name="Hou L."/>
            <person name="Wickstead B."/>
            <person name="Alsmark U.C."/>
            <person name="Arrowsmith C."/>
            <person name="Atkin R.J."/>
            <person name="Barron A.J."/>
            <person name="Bringaud F."/>
            <person name="Brooks K."/>
            <person name="Carrington M."/>
            <person name="Cherevach I."/>
            <person name="Chillingworth T.J."/>
            <person name="Churcher C."/>
            <person name="Clark L.N."/>
            <person name="Corton C.H."/>
            <person name="Cronin A."/>
            <person name="Davies R.M."/>
            <person name="Doggett J."/>
            <person name="Djikeng A."/>
            <person name="Feldblyum T."/>
            <person name="Field M.C."/>
            <person name="Fraser A."/>
            <person name="Goodhead I."/>
            <person name="Hance Z."/>
            <person name="Harper D."/>
            <person name="Harris B.R."/>
            <person name="Hauser H."/>
            <person name="Hostetler J."/>
            <person name="Ivens A."/>
            <person name="Jagels K."/>
            <person name="Johnson D."/>
            <person name="Johnson J."/>
            <person name="Jones K."/>
            <person name="Kerhornou A.X."/>
            <person name="Koo H."/>
            <person name="Larke N."/>
            <person name="Landfear S."/>
            <person name="Larkin C."/>
            <person name="Leech V."/>
            <person name="Line A."/>
            <person name="Lord A."/>
            <person name="Macleod A."/>
            <person name="Mooney P.J."/>
            <person name="Moule S."/>
            <person name="Martin D.M."/>
            <person name="Morgan G.W."/>
            <person name="Mungall K."/>
            <person name="Norbertczak H."/>
            <person name="Ormond D."/>
            <person name="Pai G."/>
            <person name="Peacock C.S."/>
            <person name="Peterson J."/>
            <person name="Quail M.A."/>
            <person name="Rabbinowitsch E."/>
            <person name="Rajandream M.A."/>
            <person name="Reitter C."/>
            <person name="Salzberg S.L."/>
            <person name="Sanders M."/>
            <person name="Schobel S."/>
            <person name="Sharp S."/>
            <person name="Simmonds M."/>
            <person name="Simpson A.J."/>
            <person name="Tallon L."/>
            <person name="Turner C.M."/>
            <person name="Tait A."/>
            <person name="Tivey A.R."/>
            <person name="Van Aken S."/>
            <person name="Walker D."/>
            <person name="Wanless D."/>
            <person name="Wang S."/>
            <person name="White B."/>
            <person name="White O."/>
            <person name="Whitehead S."/>
            <person name="Woodward J."/>
            <person name="Wortman J."/>
            <person name="Adams M.D."/>
            <person name="Embley T.M."/>
            <person name="Gull K."/>
            <person name="Ullu E."/>
            <person name="Barry J.D."/>
            <person name="Fairlamb A.H."/>
            <person name="Opperdoes F."/>
            <person name="Barrell B.G."/>
            <person name="Donelson J.E."/>
            <person name="Hall N."/>
            <person name="Fraser C.M."/>
            <person name="Melville S.E."/>
            <person name="El-Sayed N.M."/>
        </authorList>
    </citation>
    <scope>NUCLEOTIDE SEQUENCE [LARGE SCALE GENOMIC DNA]</scope>
    <source>
        <strain evidence="2 3">927/4 GUTat10.1</strain>
    </source>
</reference>
<gene>
    <name evidence="2" type="ORF">Tb11.v4.0002</name>
</gene>
<feature type="transmembrane region" description="Helical" evidence="1">
    <location>
        <begin position="135"/>
        <end position="154"/>
    </location>
</feature>
<dbReference type="GeneID" id="3665497"/>
<reference evidence="2 3" key="1">
    <citation type="journal article" date="2005" name="Science">
        <title>Comparative genomics of trypanosomatid parasitic protozoa.</title>
        <authorList>
            <person name="El-Sayed N.M."/>
            <person name="Myler P.J."/>
            <person name="Blandin G."/>
            <person name="Berriman M."/>
            <person name="Crabtree J."/>
            <person name="Aggarwal G."/>
            <person name="Caler E."/>
            <person name="Renauld H."/>
            <person name="Worthey E.A."/>
            <person name="Hertz-Fowler C."/>
            <person name="Ghedin E."/>
            <person name="Peacock C."/>
            <person name="Bartholomeu D.C."/>
            <person name="Haas B.J."/>
            <person name="Tran A.N."/>
            <person name="Wortman J.R."/>
            <person name="Alsmark U.C."/>
            <person name="Angiuoli S."/>
            <person name="Anupama A."/>
            <person name="Badger J."/>
            <person name="Bringaud F."/>
            <person name="Cadag E."/>
            <person name="Carlton J.M."/>
            <person name="Cerqueira G.C."/>
            <person name="Creasy T."/>
            <person name="Delcher A.L."/>
            <person name="Djikeng A."/>
            <person name="Embley T.M."/>
            <person name="Hauser C."/>
            <person name="Ivens A.C."/>
            <person name="Kummerfeld S.K."/>
            <person name="Pereira-Leal J.B."/>
            <person name="Nilsson D."/>
            <person name="Peterson J."/>
            <person name="Salzberg S.L."/>
            <person name="Shallom J."/>
            <person name="Silva J.C."/>
            <person name="Sundaram J."/>
            <person name="Westenberger S."/>
            <person name="White O."/>
            <person name="Melville S.E."/>
            <person name="Donelson J.E."/>
            <person name="Andersson B."/>
            <person name="Stuart K.D."/>
            <person name="Hall N."/>
        </authorList>
    </citation>
    <scope>NUCLEOTIDE SEQUENCE [LARGE SCALE GENOMIC DNA]</scope>
    <source>
        <strain evidence="2 3">927/4 GUTat10.1</strain>
    </source>
</reference>
<evidence type="ECO:0000313" key="3">
    <source>
        <dbReference type="Proteomes" id="UP000008524"/>
    </source>
</evidence>
<dbReference type="AlphaFoldDB" id="Q382W8"/>
<dbReference type="Proteomes" id="UP000008524">
    <property type="component" value="Chromosome 11"/>
</dbReference>